<dbReference type="PANTHER" id="PTHR13373:SF21">
    <property type="entry name" value="NUCLEAR PORE COMPLEX PROTEIN NUP85"/>
    <property type="match status" value="1"/>
</dbReference>
<dbReference type="GO" id="GO:0006606">
    <property type="term" value="P:protein import into nucleus"/>
    <property type="evidence" value="ECO:0007669"/>
    <property type="project" value="TreeGrafter"/>
</dbReference>
<evidence type="ECO:0000256" key="8">
    <source>
        <dbReference type="ARBA" id="ARBA00023242"/>
    </source>
</evidence>
<dbReference type="GO" id="GO:0031965">
    <property type="term" value="C:nuclear membrane"/>
    <property type="evidence" value="ECO:0007669"/>
    <property type="project" value="UniProtKB-UniRule"/>
</dbReference>
<feature type="compositionally biased region" description="Polar residues" evidence="10">
    <location>
        <begin position="25"/>
        <end position="41"/>
    </location>
</feature>
<gene>
    <name evidence="11" type="primary">NUP85</name>
    <name evidence="11" type="ORF">PICST_34582</name>
</gene>
<sequence>MSDNFERNFDDIEMLEIPDDESTSETEAISDSSSNNSTKVADRSLYSQEKSYVDLQEWLDSTIPLEFKFDKKQYDQTVGISDSYSQNYVKYVNSLYKLIEGISKSDITRIELEKEDAPIGFTEIDDVNSTRIDRDSVYKDIDSAFGSIVESLGVFLAEIADEETVDESYLLQLHSLLYILQCLQSNYFVSDVKLKPELLAKWVNGFYHKPTNELTEAVMINTPTPYTHPQFWNTYLSQLVSRGLLSQAVEAITHSQYEQLEAEVPELYSVISDLVLLLGNYEPLCLKGSFSEWKLAACEFRDSLAKVSVESENPQHTIMLSQIYDVASIMTGLSKTIAAHCETWYEVYVALALYKIRDDNELYKEFYNIAISEIPPASFEVDTSDMSQICEDCFKNILDENFLKVIKTMHDIEPATASYVSKLLELRSYLTNYYSVASNSKDIDALLNKRTISEYFLTRHAFECLNIHSLVPVGIGLLLNGDIAISEQSKTHNRNVIKDFLPHFKSLTNDDLEWALTICAQLNLLSTARELYYISGLKSLNDGYIFEALNMFVNCYDPTSIEEDGKSDGIKQVHRIVWDMIFQDSLVNNRPVEDDLINNIVTNNVDKSLKIHPVIRQCLSPYAVLHDFFAHLESDDLSSAKKFSKLIHILKFNYLPKKFCPLLLCQYLPFLNDTNSVFQLPDLIVVIDVIDSFYSQATAEELKEGESLYQYSINHIEDVTEPYDWRVTLQKKNIDIPTNLKELSKTIRNAIVAKIGKVYMET</sequence>
<comment type="similarity">
    <text evidence="2 9">Belongs to the nucleoporin Nup85 family.</text>
</comment>
<dbReference type="InterPro" id="IPR011502">
    <property type="entry name" value="Nucleoporin_Nup85"/>
</dbReference>
<evidence type="ECO:0000256" key="4">
    <source>
        <dbReference type="ARBA" id="ARBA00022816"/>
    </source>
</evidence>
<keyword evidence="5 9" id="KW-0653">Protein transport</keyword>
<dbReference type="RefSeq" id="XP_001386855.2">
    <property type="nucleotide sequence ID" value="XM_001386818.1"/>
</dbReference>
<dbReference type="Pfam" id="PF07575">
    <property type="entry name" value="Nucleopor_Nup85"/>
    <property type="match status" value="1"/>
</dbReference>
<dbReference type="GO" id="GO:0017056">
    <property type="term" value="F:structural constituent of nuclear pore"/>
    <property type="evidence" value="ECO:0007669"/>
    <property type="project" value="TreeGrafter"/>
</dbReference>
<keyword evidence="9" id="KW-0472">Membrane</keyword>
<dbReference type="HOGENOM" id="CLU_019986_0_0_1"/>
<dbReference type="GO" id="GO:0031080">
    <property type="term" value="C:nuclear pore outer ring"/>
    <property type="evidence" value="ECO:0007669"/>
    <property type="project" value="TreeGrafter"/>
</dbReference>
<accession>A3GHK2</accession>
<dbReference type="GO" id="GO:0006406">
    <property type="term" value="P:mRNA export from nucleus"/>
    <property type="evidence" value="ECO:0007669"/>
    <property type="project" value="TreeGrafter"/>
</dbReference>
<evidence type="ECO:0000256" key="6">
    <source>
        <dbReference type="ARBA" id="ARBA00023010"/>
    </source>
</evidence>
<evidence type="ECO:0000256" key="2">
    <source>
        <dbReference type="ARBA" id="ARBA00005573"/>
    </source>
</evidence>
<protein>
    <recommendedName>
        <fullName evidence="9">Nuclear pore complex protein Nup85</fullName>
    </recommendedName>
</protein>
<reference evidence="11 12" key="1">
    <citation type="journal article" date="2007" name="Nat. Biotechnol.">
        <title>Genome sequence of the lignocellulose-bioconverting and xylose-fermenting yeast Pichia stipitis.</title>
        <authorList>
            <person name="Jeffries T.W."/>
            <person name="Grigoriev I.V."/>
            <person name="Grimwood J."/>
            <person name="Laplaza J.M."/>
            <person name="Aerts A."/>
            <person name="Salamov A."/>
            <person name="Schmutz J."/>
            <person name="Lindquist E."/>
            <person name="Dehal P."/>
            <person name="Shapiro H."/>
            <person name="Jin Y.S."/>
            <person name="Passoth V."/>
            <person name="Richardson P.M."/>
        </authorList>
    </citation>
    <scope>NUCLEOTIDE SEQUENCE [LARGE SCALE GENOMIC DNA]</scope>
    <source>
        <strain evidence="12">ATCC 58785 / CBS 6054 / NBRC 10063 / NRRL Y-11545</strain>
    </source>
</reference>
<dbReference type="GeneID" id="4851751"/>
<name>A3GHK2_PICST</name>
<evidence type="ECO:0000313" key="12">
    <source>
        <dbReference type="Proteomes" id="UP000002258"/>
    </source>
</evidence>
<organism evidence="11 12">
    <name type="scientific">Scheffersomyces stipitis (strain ATCC 58785 / CBS 6054 / NBRC 10063 / NRRL Y-11545)</name>
    <name type="common">Yeast</name>
    <name type="synonym">Pichia stipitis</name>
    <dbReference type="NCBI Taxonomy" id="322104"/>
    <lineage>
        <taxon>Eukaryota</taxon>
        <taxon>Fungi</taxon>
        <taxon>Dikarya</taxon>
        <taxon>Ascomycota</taxon>
        <taxon>Saccharomycotina</taxon>
        <taxon>Pichiomycetes</taxon>
        <taxon>Debaryomycetaceae</taxon>
        <taxon>Scheffersomyces</taxon>
    </lineage>
</organism>
<feature type="compositionally biased region" description="Basic and acidic residues" evidence="10">
    <location>
        <begin position="1"/>
        <end position="10"/>
    </location>
</feature>
<dbReference type="Proteomes" id="UP000002258">
    <property type="component" value="Chromosome 1"/>
</dbReference>
<dbReference type="FunCoup" id="A3GHK2">
    <property type="interactions" value="154"/>
</dbReference>
<feature type="compositionally biased region" description="Acidic residues" evidence="10">
    <location>
        <begin position="11"/>
        <end position="24"/>
    </location>
</feature>
<dbReference type="AlphaFoldDB" id="A3GHK2"/>
<evidence type="ECO:0000256" key="9">
    <source>
        <dbReference type="RuleBase" id="RU365073"/>
    </source>
</evidence>
<evidence type="ECO:0000256" key="3">
    <source>
        <dbReference type="ARBA" id="ARBA00022448"/>
    </source>
</evidence>
<dbReference type="STRING" id="322104.A3GHK2"/>
<evidence type="ECO:0000256" key="1">
    <source>
        <dbReference type="ARBA" id="ARBA00004567"/>
    </source>
</evidence>
<comment type="subcellular location">
    <subcellularLocation>
        <location evidence="1 9">Nucleus</location>
        <location evidence="1 9">Nuclear pore complex</location>
    </subcellularLocation>
</comment>
<keyword evidence="12" id="KW-1185">Reference proteome</keyword>
<dbReference type="OrthoDB" id="17644at2759"/>
<evidence type="ECO:0000256" key="10">
    <source>
        <dbReference type="SAM" id="MobiDB-lite"/>
    </source>
</evidence>
<proteinExistence type="inferred from homology"/>
<comment type="subunit">
    <text evidence="9">Component of the nuclear pore complex (NPC).</text>
</comment>
<keyword evidence="8 9" id="KW-0539">Nucleus</keyword>
<dbReference type="PANTHER" id="PTHR13373">
    <property type="entry name" value="FROUNT PROTEIN-RELATED"/>
    <property type="match status" value="1"/>
</dbReference>
<comment type="caution">
    <text evidence="11">The sequence shown here is derived from an EMBL/GenBank/DDBJ whole genome shotgun (WGS) entry which is preliminary data.</text>
</comment>
<evidence type="ECO:0000256" key="7">
    <source>
        <dbReference type="ARBA" id="ARBA00023132"/>
    </source>
</evidence>
<comment type="function">
    <text evidence="9">Functions as a component of the nuclear pore complex (NPC).</text>
</comment>
<keyword evidence="6 9" id="KW-0811">Translocation</keyword>
<keyword evidence="3 9" id="KW-0813">Transport</keyword>
<keyword evidence="7 9" id="KW-0906">Nuclear pore complex</keyword>
<dbReference type="eggNOG" id="KOG2271">
    <property type="taxonomic scope" value="Eukaryota"/>
</dbReference>
<dbReference type="KEGG" id="pic:PICST_34582"/>
<dbReference type="OMA" id="VKHYSWM"/>
<evidence type="ECO:0000313" key="11">
    <source>
        <dbReference type="EMBL" id="EAZ62832.2"/>
    </source>
</evidence>
<dbReference type="InParanoid" id="A3GHK2"/>
<evidence type="ECO:0000256" key="5">
    <source>
        <dbReference type="ARBA" id="ARBA00022927"/>
    </source>
</evidence>
<dbReference type="GO" id="GO:0045893">
    <property type="term" value="P:positive regulation of DNA-templated transcription"/>
    <property type="evidence" value="ECO:0007669"/>
    <property type="project" value="TreeGrafter"/>
</dbReference>
<keyword evidence="4 9" id="KW-0509">mRNA transport</keyword>
<dbReference type="EMBL" id="AAVQ01000002">
    <property type="protein sequence ID" value="EAZ62832.2"/>
    <property type="molecule type" value="Genomic_DNA"/>
</dbReference>
<feature type="region of interest" description="Disordered" evidence="10">
    <location>
        <begin position="1"/>
        <end position="41"/>
    </location>
</feature>